<gene>
    <name evidence="1" type="ORF">KHA99_09300</name>
</gene>
<evidence type="ECO:0000313" key="1">
    <source>
        <dbReference type="EMBL" id="MBS4212641.1"/>
    </source>
</evidence>
<dbReference type="RefSeq" id="WP_213117177.1">
    <property type="nucleotide sequence ID" value="NZ_JAGYPF010000002.1"/>
</dbReference>
<accession>A0A942YWF8</accession>
<dbReference type="AlphaFoldDB" id="A0A942YWF8"/>
<comment type="caution">
    <text evidence="1">The sequence shown here is derived from an EMBL/GenBank/DDBJ whole genome shotgun (WGS) entry which is preliminary data.</text>
</comment>
<organism evidence="1 2">
    <name type="scientific">Neobacillus rhizophilus</name>
    <dbReference type="NCBI Taxonomy" id="2833579"/>
    <lineage>
        <taxon>Bacteria</taxon>
        <taxon>Bacillati</taxon>
        <taxon>Bacillota</taxon>
        <taxon>Bacilli</taxon>
        <taxon>Bacillales</taxon>
        <taxon>Bacillaceae</taxon>
        <taxon>Neobacillus</taxon>
    </lineage>
</organism>
<protein>
    <submittedName>
        <fullName evidence="1">Uncharacterized protein</fullName>
    </submittedName>
</protein>
<dbReference type="EMBL" id="JAGYPF010000002">
    <property type="protein sequence ID" value="MBS4212641.1"/>
    <property type="molecule type" value="Genomic_DNA"/>
</dbReference>
<sequence>MKHSSIKFERLMGERTKARRKSRARLHFEQFIEEPIIRREIHGERVYVPLRLQQIWNEV</sequence>
<reference evidence="1" key="1">
    <citation type="submission" date="2021-05" db="EMBL/GenBank/DDBJ databases">
        <title>Novel Bacillus species.</title>
        <authorList>
            <person name="Liu G."/>
        </authorList>
    </citation>
    <scope>NUCLEOTIDE SEQUENCE</scope>
    <source>
        <strain evidence="1">FJAT-49825</strain>
    </source>
</reference>
<name>A0A942YWF8_9BACI</name>
<dbReference type="Proteomes" id="UP000679749">
    <property type="component" value="Unassembled WGS sequence"/>
</dbReference>
<proteinExistence type="predicted"/>
<keyword evidence="2" id="KW-1185">Reference proteome</keyword>
<evidence type="ECO:0000313" key="2">
    <source>
        <dbReference type="Proteomes" id="UP000679749"/>
    </source>
</evidence>